<accession>A0A1H0DEM7</accession>
<dbReference type="PANTHER" id="PTHR47691">
    <property type="entry name" value="REGULATOR-RELATED"/>
    <property type="match status" value="1"/>
</dbReference>
<dbReference type="Pfam" id="PF13191">
    <property type="entry name" value="AAA_16"/>
    <property type="match status" value="1"/>
</dbReference>
<reference evidence="3 4" key="1">
    <citation type="submission" date="2016-10" db="EMBL/GenBank/DDBJ databases">
        <authorList>
            <person name="de Groot N.N."/>
        </authorList>
    </citation>
    <scope>NUCLEOTIDE SEQUENCE [LARGE SCALE GENOMIC DNA]</scope>
    <source>
        <strain evidence="3 4">CGMCC 4.2022</strain>
    </source>
</reference>
<dbReference type="Gene3D" id="1.10.10.10">
    <property type="entry name" value="Winged helix-like DNA-binding domain superfamily/Winged helix DNA-binding domain"/>
    <property type="match status" value="1"/>
</dbReference>
<dbReference type="Gene3D" id="1.25.40.10">
    <property type="entry name" value="Tetratricopeptide repeat domain"/>
    <property type="match status" value="2"/>
</dbReference>
<feature type="domain" description="AAA+ ATPase" evidence="2">
    <location>
        <begin position="277"/>
        <end position="412"/>
    </location>
</feature>
<gene>
    <name evidence="3" type="ORF">SAMN05216259_105189</name>
</gene>
<dbReference type="InterPro" id="IPR019734">
    <property type="entry name" value="TPR_rpt"/>
</dbReference>
<dbReference type="InterPro" id="IPR003593">
    <property type="entry name" value="AAA+_ATPase"/>
</dbReference>
<dbReference type="PRINTS" id="PR00364">
    <property type="entry name" value="DISEASERSIST"/>
</dbReference>
<evidence type="ECO:0000259" key="2">
    <source>
        <dbReference type="SMART" id="SM00382"/>
    </source>
</evidence>
<dbReference type="InterPro" id="IPR027417">
    <property type="entry name" value="P-loop_NTPase"/>
</dbReference>
<dbReference type="SUPFAM" id="SSF52540">
    <property type="entry name" value="P-loop containing nucleoside triphosphate hydrolases"/>
    <property type="match status" value="1"/>
</dbReference>
<dbReference type="Pfam" id="PF13374">
    <property type="entry name" value="TPR_10"/>
    <property type="match status" value="2"/>
</dbReference>
<dbReference type="SUPFAM" id="SSF48452">
    <property type="entry name" value="TPR-like"/>
    <property type="match status" value="1"/>
</dbReference>
<dbReference type="GO" id="GO:0006355">
    <property type="term" value="P:regulation of DNA-templated transcription"/>
    <property type="evidence" value="ECO:0007669"/>
    <property type="project" value="InterPro"/>
</dbReference>
<dbReference type="SMART" id="SM00028">
    <property type="entry name" value="TPR"/>
    <property type="match status" value="5"/>
</dbReference>
<dbReference type="AlphaFoldDB" id="A0A1H0DEM7"/>
<dbReference type="GO" id="GO:0000160">
    <property type="term" value="P:phosphorelay signal transduction system"/>
    <property type="evidence" value="ECO:0007669"/>
    <property type="project" value="UniProtKB-KW"/>
</dbReference>
<dbReference type="InterPro" id="IPR011990">
    <property type="entry name" value="TPR-like_helical_dom_sf"/>
</dbReference>
<organism evidence="3 4">
    <name type="scientific">Actinacidiphila guanduensis</name>
    <dbReference type="NCBI Taxonomy" id="310781"/>
    <lineage>
        <taxon>Bacteria</taxon>
        <taxon>Bacillati</taxon>
        <taxon>Actinomycetota</taxon>
        <taxon>Actinomycetes</taxon>
        <taxon>Kitasatosporales</taxon>
        <taxon>Streptomycetaceae</taxon>
        <taxon>Actinacidiphila</taxon>
    </lineage>
</organism>
<dbReference type="STRING" id="310781.SAMN05216259_105189"/>
<dbReference type="InterPro" id="IPR036388">
    <property type="entry name" value="WH-like_DNA-bd_sf"/>
</dbReference>
<evidence type="ECO:0000256" key="1">
    <source>
        <dbReference type="ARBA" id="ARBA00023012"/>
    </source>
</evidence>
<proteinExistence type="predicted"/>
<dbReference type="RefSeq" id="WP_176930244.1">
    <property type="nucleotide sequence ID" value="NZ_FNIE01000005.1"/>
</dbReference>
<dbReference type="InterPro" id="IPR005158">
    <property type="entry name" value="BTAD"/>
</dbReference>
<dbReference type="GO" id="GO:0003677">
    <property type="term" value="F:DNA binding"/>
    <property type="evidence" value="ECO:0007669"/>
    <property type="project" value="InterPro"/>
</dbReference>
<dbReference type="Proteomes" id="UP000199341">
    <property type="component" value="Unassembled WGS sequence"/>
</dbReference>
<dbReference type="SUPFAM" id="SSF46894">
    <property type="entry name" value="C-terminal effector domain of the bipartite response regulators"/>
    <property type="match status" value="1"/>
</dbReference>
<dbReference type="SMART" id="SM00382">
    <property type="entry name" value="AAA"/>
    <property type="match status" value="1"/>
</dbReference>
<dbReference type="Pfam" id="PF03704">
    <property type="entry name" value="BTAD"/>
    <property type="match status" value="1"/>
</dbReference>
<dbReference type="PANTHER" id="PTHR47691:SF3">
    <property type="entry name" value="HTH-TYPE TRANSCRIPTIONAL REGULATOR RV0890C-RELATED"/>
    <property type="match status" value="1"/>
</dbReference>
<sequence>MDGRVLGTVSIEVAGHGRIVGRSKPAGLFALLATSPGYLCGKEEVVAALWPPDEPPTDNTVERVVSDLRRVLGDGVLPRRTGRAFLLRPPEGSLDLVRFRDRVDKARRLRGREQFEKLSAALEEWQGDVPLLGLDGQVFEQRKAQLQKEWREAVYCRLAAAWYAGEEKWLREESEKLHRRWPRDEKFFASYLRTHGLEMPDSKLNSVVRRWTRRYGDIGTEIRSVLAEIRGTSPRPRPGVLFQVPNELLAPPRQPLGREEAVRALAEHVRRRQETGVASVVLLSGLPGVGKSLLASHLAHQLRDRFPDGVLYENLKGFAGDDVRPVEPEQVLTRFLRELAPQAPATGLAAQSAALRSALTHRSVLIVLDDAASAEQVLPLLPGTGTSAVIVTSRKTLDDLRSRQDVHLHTVGPLSDAAALELLQNRYSVDERNKYAADFATLARLCGNLPLALTVIERRLDHRPVHALRGLVRDLEEERKKLRALHLPDGELSVLTALSYSARALSEEARRLLWQLAVHPGPTISWEATMDLGTIGGAGTDHAIEELCAANLVELQMERYRLHDLVRAYARHELEPDASGAPTDFKAATVQRVLDHQLHQVRACDRLLDAERRLPIDDRDDLEVISPESPERAMALLDEEYRTVLSCIDLADKLQLHEYIWLLPTTLITYQWRRGYVDDALRYLQRARSSAEEHARPLDCALFHRMLSGTYWRLEKFDAGAACLRRAVRLSEEDVTVAGRESLARSYQALASTLRKQGEGLEAEHYHGLALDLYRELRDPVGEAAALNGLGTLRFDRAEYEEGLRVCGEALAVTEAVHLRERPDVLDGRADILYTLAKIHQARDERDEADSLYRQAAGIYRRLDHWAYEAKVLSFHAELLVAVGRTSDAVEILERVLLLRERMGGLGVQEVRERLEALR</sequence>
<evidence type="ECO:0000313" key="4">
    <source>
        <dbReference type="Proteomes" id="UP000199341"/>
    </source>
</evidence>
<protein>
    <submittedName>
        <fullName evidence="3">Tetratricopeptide repeat-containing protein</fullName>
    </submittedName>
</protein>
<dbReference type="Gene3D" id="3.40.50.300">
    <property type="entry name" value="P-loop containing nucleotide triphosphate hydrolases"/>
    <property type="match status" value="1"/>
</dbReference>
<keyword evidence="1" id="KW-0902">Two-component regulatory system</keyword>
<dbReference type="EMBL" id="FNIE01000005">
    <property type="protein sequence ID" value="SDN68572.1"/>
    <property type="molecule type" value="Genomic_DNA"/>
</dbReference>
<name>A0A1H0DEM7_9ACTN</name>
<keyword evidence="4" id="KW-1185">Reference proteome</keyword>
<evidence type="ECO:0000313" key="3">
    <source>
        <dbReference type="EMBL" id="SDN68572.1"/>
    </source>
</evidence>
<dbReference type="InterPro" id="IPR041664">
    <property type="entry name" value="AAA_16"/>
</dbReference>
<dbReference type="InterPro" id="IPR016032">
    <property type="entry name" value="Sig_transdc_resp-reg_C-effctor"/>
</dbReference>